<reference evidence="2 3" key="1">
    <citation type="submission" date="2020-04" db="EMBL/GenBank/DDBJ databases">
        <authorList>
            <person name="Liu A."/>
        </authorList>
    </citation>
    <scope>NUCLEOTIDE SEQUENCE [LARGE SCALE GENOMIC DNA]</scope>
    <source>
        <strain evidence="2 3">RZ02</strain>
    </source>
</reference>
<dbReference type="RefSeq" id="WP_170013082.1">
    <property type="nucleotide sequence ID" value="NZ_JABCRE010000003.1"/>
</dbReference>
<feature type="region of interest" description="Disordered" evidence="1">
    <location>
        <begin position="27"/>
        <end position="51"/>
    </location>
</feature>
<dbReference type="EMBL" id="JABCRE010000003">
    <property type="protein sequence ID" value="NMW32464.1"/>
    <property type="molecule type" value="Genomic_DNA"/>
</dbReference>
<name>A0A848QMT1_9SPHN</name>
<evidence type="ECO:0000256" key="1">
    <source>
        <dbReference type="SAM" id="MobiDB-lite"/>
    </source>
</evidence>
<accession>A0A848QMT1</accession>
<proteinExistence type="predicted"/>
<gene>
    <name evidence="2" type="ORF">HKD42_10365</name>
</gene>
<protein>
    <submittedName>
        <fullName evidence="2">Uncharacterized protein</fullName>
    </submittedName>
</protein>
<keyword evidence="3" id="KW-1185">Reference proteome</keyword>
<sequence>MIDYFALALTHSLILLALIRAVSRNELDREPELDVKRESPEERRKRRAKDA</sequence>
<evidence type="ECO:0000313" key="2">
    <source>
        <dbReference type="EMBL" id="NMW32464.1"/>
    </source>
</evidence>
<comment type="caution">
    <text evidence="2">The sequence shown here is derived from an EMBL/GenBank/DDBJ whole genome shotgun (WGS) entry which is preliminary data.</text>
</comment>
<organism evidence="2 3">
    <name type="scientific">Pontixanthobacter rizhaonensis</name>
    <dbReference type="NCBI Taxonomy" id="2730337"/>
    <lineage>
        <taxon>Bacteria</taxon>
        <taxon>Pseudomonadati</taxon>
        <taxon>Pseudomonadota</taxon>
        <taxon>Alphaproteobacteria</taxon>
        <taxon>Sphingomonadales</taxon>
        <taxon>Erythrobacteraceae</taxon>
        <taxon>Pontixanthobacter</taxon>
    </lineage>
</organism>
<dbReference type="AlphaFoldDB" id="A0A848QMT1"/>
<evidence type="ECO:0000313" key="3">
    <source>
        <dbReference type="Proteomes" id="UP000561181"/>
    </source>
</evidence>
<dbReference type="Proteomes" id="UP000561181">
    <property type="component" value="Unassembled WGS sequence"/>
</dbReference>